<evidence type="ECO:0000313" key="2">
    <source>
        <dbReference type="Proteomes" id="UP000827872"/>
    </source>
</evidence>
<dbReference type="Proteomes" id="UP000827872">
    <property type="component" value="Linkage Group LG13"/>
</dbReference>
<name>A0ACB8FXP2_9SAUR</name>
<evidence type="ECO:0000313" key="1">
    <source>
        <dbReference type="EMBL" id="KAH8011852.1"/>
    </source>
</evidence>
<comment type="caution">
    <text evidence="1">The sequence shown here is derived from an EMBL/GenBank/DDBJ whole genome shotgun (WGS) entry which is preliminary data.</text>
</comment>
<dbReference type="EMBL" id="CM037626">
    <property type="protein sequence ID" value="KAH8011852.1"/>
    <property type="molecule type" value="Genomic_DNA"/>
</dbReference>
<organism evidence="1 2">
    <name type="scientific">Sphaerodactylus townsendi</name>
    <dbReference type="NCBI Taxonomy" id="933632"/>
    <lineage>
        <taxon>Eukaryota</taxon>
        <taxon>Metazoa</taxon>
        <taxon>Chordata</taxon>
        <taxon>Craniata</taxon>
        <taxon>Vertebrata</taxon>
        <taxon>Euteleostomi</taxon>
        <taxon>Lepidosauria</taxon>
        <taxon>Squamata</taxon>
        <taxon>Bifurcata</taxon>
        <taxon>Gekkota</taxon>
        <taxon>Sphaerodactylidae</taxon>
        <taxon>Sphaerodactylus</taxon>
    </lineage>
</organism>
<reference evidence="1" key="1">
    <citation type="submission" date="2021-08" db="EMBL/GenBank/DDBJ databases">
        <title>The first chromosome-level gecko genome reveals the dynamic sex chromosomes of Neotropical dwarf geckos (Sphaerodactylidae: Sphaerodactylus).</title>
        <authorList>
            <person name="Pinto B.J."/>
            <person name="Keating S.E."/>
            <person name="Gamble T."/>
        </authorList>
    </citation>
    <scope>NUCLEOTIDE SEQUENCE</scope>
    <source>
        <strain evidence="1">TG3544</strain>
    </source>
</reference>
<proteinExistence type="predicted"/>
<sequence>MNQFIPSFFAVLTVEFSCYPREAHSAPIKVQKKYEEVQNIILNPPTPEVNIAAKGSQTICQSSVDCVVIPHRPALAKIVVEGSIAFSFALLIGMVLWCVLNSQKSRLKALGPQIKKYAKKNVFLKQIKKEKEEARKKQTQAKEFDEKGSEEEEEDDDQQEQEKDYPAMKGKEAKEQKGGKHKVKKKMGKLKKIAEHKAVQKGLGKIKKVAKSKAVQKHVGKIKKVAKSKAVQKHIGKIKKAAKSKAIQKHVGKIKKVAKSKGIQKHVGKIKKVANKKAIKKNLGMIMEVHGKVHEKVKKHVKDKWKGKASKKKKKTDDAKNKKSLHRKVPNEEDESD</sequence>
<accession>A0ACB8FXP2</accession>
<keyword evidence="2" id="KW-1185">Reference proteome</keyword>
<gene>
    <name evidence="1" type="ORF">K3G42_011387</name>
</gene>
<protein>
    <submittedName>
        <fullName evidence="1">Uncharacterized protein</fullName>
    </submittedName>
</protein>